<accession>A0A6N3BIZ2</accession>
<dbReference type="RefSeq" id="WP_215717967.1">
    <property type="nucleotide sequence ID" value="NZ_CACRUT010000013.1"/>
</dbReference>
<sequence length="99" mass="11514">MEIVIVEKKTFEALLAAAETLAGKVGELCRRCSDKRESKWLDGQEVCRLMRISPRTLQTLRDSRRIAFAQVNRKFYYRPEEVERLLKEAALPQSAREDT</sequence>
<feature type="domain" description="Helix-turn-helix" evidence="1">
    <location>
        <begin position="40"/>
        <end position="88"/>
    </location>
</feature>
<dbReference type="SUPFAM" id="SSF46955">
    <property type="entry name" value="Putative DNA-binding domain"/>
    <property type="match status" value="1"/>
</dbReference>
<dbReference type="EMBL" id="CACRUT010000013">
    <property type="protein sequence ID" value="VYU03912.1"/>
    <property type="molecule type" value="Genomic_DNA"/>
</dbReference>
<evidence type="ECO:0000259" key="1">
    <source>
        <dbReference type="Pfam" id="PF12728"/>
    </source>
</evidence>
<dbReference type="Pfam" id="PF12728">
    <property type="entry name" value="HTH_17"/>
    <property type="match status" value="1"/>
</dbReference>
<gene>
    <name evidence="2" type="ORF">PCLFYP37_01754</name>
</gene>
<protein>
    <submittedName>
        <fullName evidence="2">Helix-turn-helix domain protein</fullName>
    </submittedName>
</protein>
<name>A0A6N3BIZ2_9BACT</name>
<dbReference type="InterPro" id="IPR041657">
    <property type="entry name" value="HTH_17"/>
</dbReference>
<dbReference type="AlphaFoldDB" id="A0A6N3BIZ2"/>
<evidence type="ECO:0000313" key="2">
    <source>
        <dbReference type="EMBL" id="VYU03912.1"/>
    </source>
</evidence>
<proteinExistence type="predicted"/>
<organism evidence="2">
    <name type="scientific">Paraprevotella clara</name>
    <dbReference type="NCBI Taxonomy" id="454154"/>
    <lineage>
        <taxon>Bacteria</taxon>
        <taxon>Pseudomonadati</taxon>
        <taxon>Bacteroidota</taxon>
        <taxon>Bacteroidia</taxon>
        <taxon>Bacteroidales</taxon>
        <taxon>Prevotellaceae</taxon>
        <taxon>Paraprevotella</taxon>
    </lineage>
</organism>
<dbReference type="PANTHER" id="PTHR34585">
    <property type="match status" value="1"/>
</dbReference>
<dbReference type="PANTHER" id="PTHR34585:SF22">
    <property type="entry name" value="HELIX-TURN-HELIX DOMAIN-CONTAINING PROTEIN"/>
    <property type="match status" value="1"/>
</dbReference>
<dbReference type="InterPro" id="IPR009061">
    <property type="entry name" value="DNA-bd_dom_put_sf"/>
</dbReference>
<reference evidence="2" key="1">
    <citation type="submission" date="2019-11" db="EMBL/GenBank/DDBJ databases">
        <authorList>
            <person name="Feng L."/>
        </authorList>
    </citation>
    <scope>NUCLEOTIDE SEQUENCE</scope>
    <source>
        <strain evidence="2">PclaraLFYP37</strain>
    </source>
</reference>